<protein>
    <submittedName>
        <fullName evidence="1">Uncharacterized protein</fullName>
    </submittedName>
</protein>
<reference evidence="1 2" key="1">
    <citation type="submission" date="2018-10" db="EMBL/GenBank/DDBJ databases">
        <title>Comparative analysis of microorganisms from saline springs in Andes Mountain Range, Colombia.</title>
        <authorList>
            <person name="Rubin E."/>
        </authorList>
    </citation>
    <scope>NUCLEOTIDE SEQUENCE [LARGE SCALE GENOMIC DNA]</scope>
    <source>
        <strain evidence="1 2">USBA 36</strain>
    </source>
</reference>
<name>A0A420WPY7_9PROT</name>
<comment type="caution">
    <text evidence="1">The sequence shown here is derived from an EMBL/GenBank/DDBJ whole genome shotgun (WGS) entry which is preliminary data.</text>
</comment>
<dbReference type="AlphaFoldDB" id="A0A420WPY7"/>
<evidence type="ECO:0000313" key="2">
    <source>
        <dbReference type="Proteomes" id="UP000277424"/>
    </source>
</evidence>
<sequence length="74" mass="8048">MYAEIALDAVRRKEAGDSRTIPEIYAYLLEQLAPLLPAAPEPSPSDVVRASVVTRLDGTVFTEVKTRGDMEGAE</sequence>
<accession>A0A420WPY7</accession>
<dbReference type="Proteomes" id="UP000277424">
    <property type="component" value="Unassembled WGS sequence"/>
</dbReference>
<dbReference type="RefSeq" id="WP_121217861.1">
    <property type="nucleotide sequence ID" value="NZ_RBIG01000001.1"/>
</dbReference>
<proteinExistence type="predicted"/>
<organism evidence="1 2">
    <name type="scientific">Oceanibaculum indicum</name>
    <dbReference type="NCBI Taxonomy" id="526216"/>
    <lineage>
        <taxon>Bacteria</taxon>
        <taxon>Pseudomonadati</taxon>
        <taxon>Pseudomonadota</taxon>
        <taxon>Alphaproteobacteria</taxon>
        <taxon>Rhodospirillales</taxon>
        <taxon>Oceanibaculaceae</taxon>
        <taxon>Oceanibaculum</taxon>
    </lineage>
</organism>
<dbReference type="EMBL" id="RBIG01000001">
    <property type="protein sequence ID" value="RKQ73111.1"/>
    <property type="molecule type" value="Genomic_DNA"/>
</dbReference>
<evidence type="ECO:0000313" key="1">
    <source>
        <dbReference type="EMBL" id="RKQ73111.1"/>
    </source>
</evidence>
<gene>
    <name evidence="1" type="ORF">BCL74_0884</name>
</gene>